<gene>
    <name evidence="2" type="ORF">M441DRAFT_331702</name>
</gene>
<dbReference type="AlphaFoldDB" id="A0A2T3YRU4"/>
<name>A0A2T3YRU4_TRIA4</name>
<keyword evidence="3" id="KW-1185">Reference proteome</keyword>
<accession>A0A2T3YRU4</accession>
<reference evidence="2 3" key="1">
    <citation type="submission" date="2016-07" db="EMBL/GenBank/DDBJ databases">
        <title>Multiple horizontal gene transfer events from other fungi enriched the ability of initially mycotrophic Trichoderma (Ascomycota) to feed on dead plant biomass.</title>
        <authorList>
            <consortium name="DOE Joint Genome Institute"/>
            <person name="Aerts A."/>
            <person name="Atanasova L."/>
            <person name="Chenthamara K."/>
            <person name="Zhang J."/>
            <person name="Grujic M."/>
            <person name="Henrissat B."/>
            <person name="Kuo A."/>
            <person name="Salamov A."/>
            <person name="Lipzen A."/>
            <person name="Labutti K."/>
            <person name="Barry K."/>
            <person name="Miao Y."/>
            <person name="Rahimi M.J."/>
            <person name="Shen Q."/>
            <person name="Grigoriev I.V."/>
            <person name="Kubicek C.P."/>
            <person name="Druzhinina I.S."/>
        </authorList>
    </citation>
    <scope>NUCLEOTIDE SEQUENCE [LARGE SCALE GENOMIC DNA]</scope>
    <source>
        <strain evidence="2 3">CBS 433.97</strain>
    </source>
</reference>
<dbReference type="Proteomes" id="UP000240493">
    <property type="component" value="Unassembled WGS sequence"/>
</dbReference>
<keyword evidence="1" id="KW-0812">Transmembrane</keyword>
<evidence type="ECO:0000256" key="1">
    <source>
        <dbReference type="SAM" id="Phobius"/>
    </source>
</evidence>
<keyword evidence="1" id="KW-0472">Membrane</keyword>
<protein>
    <submittedName>
        <fullName evidence="2">Uncharacterized protein</fullName>
    </submittedName>
</protein>
<organism evidence="2 3">
    <name type="scientific">Trichoderma asperellum (strain ATCC 204424 / CBS 433.97 / NBRC 101777)</name>
    <dbReference type="NCBI Taxonomy" id="1042311"/>
    <lineage>
        <taxon>Eukaryota</taxon>
        <taxon>Fungi</taxon>
        <taxon>Dikarya</taxon>
        <taxon>Ascomycota</taxon>
        <taxon>Pezizomycotina</taxon>
        <taxon>Sordariomycetes</taxon>
        <taxon>Hypocreomycetidae</taxon>
        <taxon>Hypocreales</taxon>
        <taxon>Hypocreaceae</taxon>
        <taxon>Trichoderma</taxon>
    </lineage>
</organism>
<keyword evidence="1" id="KW-1133">Transmembrane helix</keyword>
<sequence>MGTVKGLWEHTLMCVFFFFTIRLFFLFVLSSFSPCLLGAAVALQSAIESLLRTFVMADQKLNAKRCFGGLLSFNGQG</sequence>
<evidence type="ECO:0000313" key="2">
    <source>
        <dbReference type="EMBL" id="PTB35288.1"/>
    </source>
</evidence>
<evidence type="ECO:0000313" key="3">
    <source>
        <dbReference type="Proteomes" id="UP000240493"/>
    </source>
</evidence>
<feature type="transmembrane region" description="Helical" evidence="1">
    <location>
        <begin position="12"/>
        <end position="30"/>
    </location>
</feature>
<proteinExistence type="predicted"/>
<dbReference type="EMBL" id="KZ679277">
    <property type="protein sequence ID" value="PTB35288.1"/>
    <property type="molecule type" value="Genomic_DNA"/>
</dbReference>